<accession>A0A8S0RU76</accession>
<evidence type="ECO:0000313" key="2">
    <source>
        <dbReference type="Proteomes" id="UP000594638"/>
    </source>
</evidence>
<feature type="non-terminal residue" evidence="1">
    <location>
        <position position="1"/>
    </location>
</feature>
<dbReference type="EMBL" id="CACTIH010003708">
    <property type="protein sequence ID" value="CAA2982837.1"/>
    <property type="molecule type" value="Genomic_DNA"/>
</dbReference>
<gene>
    <name evidence="1" type="ORF">OLEA9_A000959</name>
</gene>
<dbReference type="Gramene" id="OE9A000959T1">
    <property type="protein sequence ID" value="OE9A000959C1"/>
    <property type="gene ID" value="OE9A000959"/>
</dbReference>
<reference evidence="1 2" key="1">
    <citation type="submission" date="2019-12" db="EMBL/GenBank/DDBJ databases">
        <authorList>
            <person name="Alioto T."/>
            <person name="Alioto T."/>
            <person name="Gomez Garrido J."/>
        </authorList>
    </citation>
    <scope>NUCLEOTIDE SEQUENCE [LARGE SCALE GENOMIC DNA]</scope>
</reference>
<name>A0A8S0RU76_OLEEU</name>
<dbReference type="OrthoDB" id="1918529at2759"/>
<protein>
    <submittedName>
        <fullName evidence="1">Uncharacterized protein</fullName>
    </submittedName>
</protein>
<keyword evidence="2" id="KW-1185">Reference proteome</keyword>
<proteinExistence type="predicted"/>
<sequence>ILSAYTKYNLAHNCNNIRRIALKNKGVPCSTGNQRSNGQMIEVMIIISEIPETAQSSFFRAYDKKTEV</sequence>
<organism evidence="1 2">
    <name type="scientific">Olea europaea subsp. europaea</name>
    <dbReference type="NCBI Taxonomy" id="158383"/>
    <lineage>
        <taxon>Eukaryota</taxon>
        <taxon>Viridiplantae</taxon>
        <taxon>Streptophyta</taxon>
        <taxon>Embryophyta</taxon>
        <taxon>Tracheophyta</taxon>
        <taxon>Spermatophyta</taxon>
        <taxon>Magnoliopsida</taxon>
        <taxon>eudicotyledons</taxon>
        <taxon>Gunneridae</taxon>
        <taxon>Pentapetalae</taxon>
        <taxon>asterids</taxon>
        <taxon>lamiids</taxon>
        <taxon>Lamiales</taxon>
        <taxon>Oleaceae</taxon>
        <taxon>Oleeae</taxon>
        <taxon>Olea</taxon>
    </lineage>
</organism>
<dbReference type="AlphaFoldDB" id="A0A8S0RU76"/>
<dbReference type="Proteomes" id="UP000594638">
    <property type="component" value="Unassembled WGS sequence"/>
</dbReference>
<comment type="caution">
    <text evidence="1">The sequence shown here is derived from an EMBL/GenBank/DDBJ whole genome shotgun (WGS) entry which is preliminary data.</text>
</comment>
<evidence type="ECO:0000313" key="1">
    <source>
        <dbReference type="EMBL" id="CAA2982837.1"/>
    </source>
</evidence>